<sequence>MTSVDAPPGKTSHRHPAWALLPSLLIRCRLDWSNTVG</sequence>
<evidence type="ECO:0000313" key="2">
    <source>
        <dbReference type="Proteomes" id="UP000325333"/>
    </source>
</evidence>
<comment type="caution">
    <text evidence="1">The sequence shown here is derived from an EMBL/GenBank/DDBJ whole genome shotgun (WGS) entry which is preliminary data.</text>
</comment>
<dbReference type="Proteomes" id="UP000325333">
    <property type="component" value="Unassembled WGS sequence"/>
</dbReference>
<reference evidence="1 2" key="1">
    <citation type="submission" date="2019-07" db="EMBL/GenBank/DDBJ databases">
        <title>Genome sequencing of the stress-tolerant strain Azospirillum brasilense Az19.</title>
        <authorList>
            <person name="Maroniche G.A."/>
            <person name="Garcia J.E."/>
            <person name="Pagnussat L."/>
            <person name="Amenta M."/>
            <person name="Creus C.M."/>
        </authorList>
    </citation>
    <scope>NUCLEOTIDE SEQUENCE [LARGE SCALE GENOMIC DNA]</scope>
    <source>
        <strain evidence="1 2">Az19</strain>
    </source>
</reference>
<dbReference type="AlphaFoldDB" id="A0A5B0L0C1"/>
<evidence type="ECO:0000313" key="1">
    <source>
        <dbReference type="EMBL" id="KAA1058292.1"/>
    </source>
</evidence>
<organism evidence="1 2">
    <name type="scientific">Azospirillum argentinense</name>
    <dbReference type="NCBI Taxonomy" id="2970906"/>
    <lineage>
        <taxon>Bacteria</taxon>
        <taxon>Pseudomonadati</taxon>
        <taxon>Pseudomonadota</taxon>
        <taxon>Alphaproteobacteria</taxon>
        <taxon>Rhodospirillales</taxon>
        <taxon>Azospirillaceae</taxon>
        <taxon>Azospirillum</taxon>
    </lineage>
</organism>
<protein>
    <submittedName>
        <fullName evidence="1">Uncharacterized protein</fullName>
    </submittedName>
</protein>
<gene>
    <name evidence="1" type="ORF">FH063_000492</name>
</gene>
<name>A0A5B0L0C1_9PROT</name>
<proteinExistence type="predicted"/>
<dbReference type="EMBL" id="VEWN01000001">
    <property type="protein sequence ID" value="KAA1058292.1"/>
    <property type="molecule type" value="Genomic_DNA"/>
</dbReference>
<accession>A0A5B0L0C1</accession>